<keyword evidence="3" id="KW-1185">Reference proteome</keyword>
<sequence length="78" mass="8332">MKLEITETTTETSNSGTTNKVETTITKAIVATETQAVEESKTATREVRTEGGASKKSIMSQFISSVTTSISGKPKKSF</sequence>
<dbReference type="AlphaFoldDB" id="A0A9N9GG02"/>
<dbReference type="Proteomes" id="UP000789739">
    <property type="component" value="Unassembled WGS sequence"/>
</dbReference>
<dbReference type="EMBL" id="CAJVPI010001332">
    <property type="protein sequence ID" value="CAG8607632.1"/>
    <property type="molecule type" value="Genomic_DNA"/>
</dbReference>
<organism evidence="2 3">
    <name type="scientific">Paraglomus brasilianum</name>
    <dbReference type="NCBI Taxonomy" id="144538"/>
    <lineage>
        <taxon>Eukaryota</taxon>
        <taxon>Fungi</taxon>
        <taxon>Fungi incertae sedis</taxon>
        <taxon>Mucoromycota</taxon>
        <taxon>Glomeromycotina</taxon>
        <taxon>Glomeromycetes</taxon>
        <taxon>Paraglomerales</taxon>
        <taxon>Paraglomeraceae</taxon>
        <taxon>Paraglomus</taxon>
    </lineage>
</organism>
<accession>A0A9N9GG02</accession>
<protein>
    <submittedName>
        <fullName evidence="2">7389_t:CDS:1</fullName>
    </submittedName>
</protein>
<evidence type="ECO:0000313" key="2">
    <source>
        <dbReference type="EMBL" id="CAG8607632.1"/>
    </source>
</evidence>
<proteinExistence type="predicted"/>
<reference evidence="2" key="1">
    <citation type="submission" date="2021-06" db="EMBL/GenBank/DDBJ databases">
        <authorList>
            <person name="Kallberg Y."/>
            <person name="Tangrot J."/>
            <person name="Rosling A."/>
        </authorList>
    </citation>
    <scope>NUCLEOTIDE SEQUENCE</scope>
    <source>
        <strain evidence="2">BR232B</strain>
    </source>
</reference>
<gene>
    <name evidence="2" type="ORF">PBRASI_LOCUS7989</name>
</gene>
<comment type="caution">
    <text evidence="2">The sequence shown here is derived from an EMBL/GenBank/DDBJ whole genome shotgun (WGS) entry which is preliminary data.</text>
</comment>
<evidence type="ECO:0000256" key="1">
    <source>
        <dbReference type="SAM" id="MobiDB-lite"/>
    </source>
</evidence>
<evidence type="ECO:0000313" key="3">
    <source>
        <dbReference type="Proteomes" id="UP000789739"/>
    </source>
</evidence>
<feature type="region of interest" description="Disordered" evidence="1">
    <location>
        <begin position="40"/>
        <end position="78"/>
    </location>
</feature>
<feature type="compositionally biased region" description="Basic and acidic residues" evidence="1">
    <location>
        <begin position="40"/>
        <end position="49"/>
    </location>
</feature>
<feature type="compositionally biased region" description="Polar residues" evidence="1">
    <location>
        <begin position="57"/>
        <end position="71"/>
    </location>
</feature>
<name>A0A9N9GG02_9GLOM</name>